<evidence type="ECO:0000313" key="2">
    <source>
        <dbReference type="EMBL" id="KAJ3840667.1"/>
    </source>
</evidence>
<dbReference type="Proteomes" id="UP001163846">
    <property type="component" value="Unassembled WGS sequence"/>
</dbReference>
<keyword evidence="3" id="KW-1185">Reference proteome</keyword>
<organism evidence="2 3">
    <name type="scientific">Lentinula raphanica</name>
    <dbReference type="NCBI Taxonomy" id="153919"/>
    <lineage>
        <taxon>Eukaryota</taxon>
        <taxon>Fungi</taxon>
        <taxon>Dikarya</taxon>
        <taxon>Basidiomycota</taxon>
        <taxon>Agaricomycotina</taxon>
        <taxon>Agaricomycetes</taxon>
        <taxon>Agaricomycetidae</taxon>
        <taxon>Agaricales</taxon>
        <taxon>Marasmiineae</taxon>
        <taxon>Omphalotaceae</taxon>
        <taxon>Lentinula</taxon>
    </lineage>
</organism>
<sequence>MFNTRSFYKPFPVFSATHGDAQDSSRVKHSTYYSDYIQDNQLGAPHSLARLNYLNEFKTDVHRLDVQRRWHAKSECDGYDNNQNMEPSTWPHLQTHNLGFSSRFERSLSEIVTEAQEVEKARVAMTSTNIVTNRQRELLEQEHTGFSANHREELTARCFKNGSVHGVENKNWLIPQNDTTPALTKSKDEQARTSRISSAKLPRWVSLWFLTSTIVRIIDLCILRLGTMLQSEGFPLKRVLADYWSMSYLIHQPHEVILQLTEIILNGVYLVLASLGWPQALLLAFASVVFTLGQTISLCIYAYLYSIYLSSPHPSIISWVSFLIFRVMIPSGVGFVVYGEICALLTVKWIQR</sequence>
<feature type="transmembrane region" description="Helical" evidence="1">
    <location>
        <begin position="282"/>
        <end position="304"/>
    </location>
</feature>
<accession>A0AA38PD12</accession>
<keyword evidence="1" id="KW-0472">Membrane</keyword>
<proteinExistence type="predicted"/>
<dbReference type="AlphaFoldDB" id="A0AA38PD12"/>
<keyword evidence="1" id="KW-1133">Transmembrane helix</keyword>
<feature type="transmembrane region" description="Helical" evidence="1">
    <location>
        <begin position="256"/>
        <end position="275"/>
    </location>
</feature>
<name>A0AA38PD12_9AGAR</name>
<evidence type="ECO:0000256" key="1">
    <source>
        <dbReference type="SAM" id="Phobius"/>
    </source>
</evidence>
<comment type="caution">
    <text evidence="2">The sequence shown here is derived from an EMBL/GenBank/DDBJ whole genome shotgun (WGS) entry which is preliminary data.</text>
</comment>
<keyword evidence="1" id="KW-0812">Transmembrane</keyword>
<dbReference type="EMBL" id="MU806069">
    <property type="protein sequence ID" value="KAJ3840667.1"/>
    <property type="molecule type" value="Genomic_DNA"/>
</dbReference>
<evidence type="ECO:0000313" key="3">
    <source>
        <dbReference type="Proteomes" id="UP001163846"/>
    </source>
</evidence>
<gene>
    <name evidence="2" type="ORF">F5878DRAFT_56821</name>
</gene>
<feature type="transmembrane region" description="Helical" evidence="1">
    <location>
        <begin position="204"/>
        <end position="226"/>
    </location>
</feature>
<feature type="transmembrane region" description="Helical" evidence="1">
    <location>
        <begin position="316"/>
        <end position="347"/>
    </location>
</feature>
<reference evidence="2" key="1">
    <citation type="submission" date="2022-08" db="EMBL/GenBank/DDBJ databases">
        <authorList>
            <consortium name="DOE Joint Genome Institute"/>
            <person name="Min B."/>
            <person name="Riley R."/>
            <person name="Sierra-Patev S."/>
            <person name="Naranjo-Ortiz M."/>
            <person name="Looney B."/>
            <person name="Konkel Z."/>
            <person name="Slot J.C."/>
            <person name="Sakamoto Y."/>
            <person name="Steenwyk J.L."/>
            <person name="Rokas A."/>
            <person name="Carro J."/>
            <person name="Camarero S."/>
            <person name="Ferreira P."/>
            <person name="Molpeceres G."/>
            <person name="Ruiz-Duenas F.J."/>
            <person name="Serrano A."/>
            <person name="Henrissat B."/>
            <person name="Drula E."/>
            <person name="Hughes K.W."/>
            <person name="Mata J.L."/>
            <person name="Ishikawa N.K."/>
            <person name="Vargas-Isla R."/>
            <person name="Ushijima S."/>
            <person name="Smith C.A."/>
            <person name="Ahrendt S."/>
            <person name="Andreopoulos W."/>
            <person name="He G."/>
            <person name="Labutti K."/>
            <person name="Lipzen A."/>
            <person name="Ng V."/>
            <person name="Sandor L."/>
            <person name="Barry K."/>
            <person name="Martinez A.T."/>
            <person name="Xiao Y."/>
            <person name="Gibbons J.G."/>
            <person name="Terashima K."/>
            <person name="Hibbett D.S."/>
            <person name="Grigoriev I.V."/>
        </authorList>
    </citation>
    <scope>NUCLEOTIDE SEQUENCE</scope>
    <source>
        <strain evidence="2">TFB9207</strain>
    </source>
</reference>
<protein>
    <submittedName>
        <fullName evidence="2">Uncharacterized protein</fullName>
    </submittedName>
</protein>